<dbReference type="RefSeq" id="WP_196836541.1">
    <property type="nucleotide sequence ID" value="NZ_JADOTZ010000001.1"/>
</dbReference>
<evidence type="ECO:0000313" key="4">
    <source>
        <dbReference type="EMBL" id="MBG6085347.1"/>
    </source>
</evidence>
<name>A0A931DBD4_9MICC</name>
<dbReference type="Pfam" id="PF07853">
    <property type="entry name" value="DUF1648"/>
    <property type="match status" value="1"/>
</dbReference>
<feature type="transmembrane region" description="Helical" evidence="2">
    <location>
        <begin position="80"/>
        <end position="100"/>
    </location>
</feature>
<evidence type="ECO:0000256" key="2">
    <source>
        <dbReference type="SAM" id="Phobius"/>
    </source>
</evidence>
<protein>
    <submittedName>
        <fullName evidence="4">Membrane protein</fullName>
    </submittedName>
</protein>
<keyword evidence="2" id="KW-0812">Transmembrane</keyword>
<feature type="transmembrane region" description="Helical" evidence="2">
    <location>
        <begin position="131"/>
        <end position="155"/>
    </location>
</feature>
<proteinExistence type="predicted"/>
<feature type="compositionally biased region" description="Polar residues" evidence="1">
    <location>
        <begin position="1"/>
        <end position="11"/>
    </location>
</feature>
<dbReference type="EMBL" id="JADOTZ010000001">
    <property type="protein sequence ID" value="MBG6085347.1"/>
    <property type="molecule type" value="Genomic_DNA"/>
</dbReference>
<dbReference type="InterPro" id="IPR012867">
    <property type="entry name" value="DUF1648"/>
</dbReference>
<organism evidence="4 5">
    <name type="scientific">Zhihengliuella flava</name>
    <dbReference type="NCBI Taxonomy" id="1285193"/>
    <lineage>
        <taxon>Bacteria</taxon>
        <taxon>Bacillati</taxon>
        <taxon>Actinomycetota</taxon>
        <taxon>Actinomycetes</taxon>
        <taxon>Micrococcales</taxon>
        <taxon>Micrococcaceae</taxon>
        <taxon>Zhihengliuella</taxon>
    </lineage>
</organism>
<dbReference type="Proteomes" id="UP000625033">
    <property type="component" value="Unassembled WGS sequence"/>
</dbReference>
<feature type="region of interest" description="Disordered" evidence="1">
    <location>
        <begin position="1"/>
        <end position="23"/>
    </location>
</feature>
<accession>A0A931DBD4</accession>
<comment type="caution">
    <text evidence="4">The sequence shown here is derived from an EMBL/GenBank/DDBJ whole genome shotgun (WGS) entry which is preliminary data.</text>
</comment>
<reference evidence="4" key="1">
    <citation type="submission" date="2020-11" db="EMBL/GenBank/DDBJ databases">
        <title>Sequencing the genomes of 1000 actinobacteria strains.</title>
        <authorList>
            <person name="Klenk H.-P."/>
        </authorList>
    </citation>
    <scope>NUCLEOTIDE SEQUENCE</scope>
    <source>
        <strain evidence="4">DSM 26152</strain>
    </source>
</reference>
<keyword evidence="5" id="KW-1185">Reference proteome</keyword>
<evidence type="ECO:0000256" key="1">
    <source>
        <dbReference type="SAM" id="MobiDB-lite"/>
    </source>
</evidence>
<evidence type="ECO:0000259" key="3">
    <source>
        <dbReference type="Pfam" id="PF07853"/>
    </source>
</evidence>
<keyword evidence="2" id="KW-1133">Transmembrane helix</keyword>
<keyword evidence="2" id="KW-0472">Membrane</keyword>
<feature type="transmembrane region" description="Helical" evidence="2">
    <location>
        <begin position="161"/>
        <end position="180"/>
    </location>
</feature>
<dbReference type="AlphaFoldDB" id="A0A931DBD4"/>
<evidence type="ECO:0000313" key="5">
    <source>
        <dbReference type="Proteomes" id="UP000625033"/>
    </source>
</evidence>
<gene>
    <name evidence="4" type="ORF">IW252_002114</name>
</gene>
<sequence>MTTSLPRPENNSPERPDAAELVEPPFTGSARPWLIAGLLPVGLLAVAMVVAYPVLPDPLPTHFNAAGEPDAWAPKSPWPLAGYFAVVAAVTGLLVGLGFANPRTVRVNGVRDPQGLDAQEADAYYAVKGRFLRLTCCLCLCWTNWLLCLLPALLIATRSPWALVTLVLLIPLLVGAFRTTGHLNEWIRRRFPMRASP</sequence>
<feature type="domain" description="DUF1648" evidence="3">
    <location>
        <begin position="43"/>
        <end position="77"/>
    </location>
</feature>
<feature type="transmembrane region" description="Helical" evidence="2">
    <location>
        <begin position="33"/>
        <end position="55"/>
    </location>
</feature>